<protein>
    <submittedName>
        <fullName evidence="1">Uncharacterized protein</fullName>
    </submittedName>
</protein>
<proteinExistence type="predicted"/>
<evidence type="ECO:0000313" key="1">
    <source>
        <dbReference type="EMBL" id="GGX91488.1"/>
    </source>
</evidence>
<comment type="caution">
    <text evidence="1">The sequence shown here is derived from an EMBL/GenBank/DDBJ whole genome shotgun (WGS) entry which is preliminary data.</text>
</comment>
<dbReference type="Proteomes" id="UP000645555">
    <property type="component" value="Unassembled WGS sequence"/>
</dbReference>
<gene>
    <name evidence="1" type="ORF">GCM10010515_68260</name>
</gene>
<reference evidence="1" key="2">
    <citation type="submission" date="2020-09" db="EMBL/GenBank/DDBJ databases">
        <authorList>
            <person name="Sun Q."/>
            <person name="Ohkuma M."/>
        </authorList>
    </citation>
    <scope>NUCLEOTIDE SEQUENCE</scope>
    <source>
        <strain evidence="1">JCM 4956</strain>
    </source>
</reference>
<dbReference type="EMBL" id="BMWD01000034">
    <property type="protein sequence ID" value="GGX91488.1"/>
    <property type="molecule type" value="Genomic_DNA"/>
</dbReference>
<reference evidence="1" key="1">
    <citation type="journal article" date="2014" name="Int. J. Syst. Evol. Microbiol.">
        <title>Complete genome sequence of Corynebacterium casei LMG S-19264T (=DSM 44701T), isolated from a smear-ripened cheese.</title>
        <authorList>
            <consortium name="US DOE Joint Genome Institute (JGI-PGF)"/>
            <person name="Walter F."/>
            <person name="Albersmeier A."/>
            <person name="Kalinowski J."/>
            <person name="Ruckert C."/>
        </authorList>
    </citation>
    <scope>NUCLEOTIDE SEQUENCE</scope>
    <source>
        <strain evidence="1">JCM 4956</strain>
    </source>
</reference>
<accession>A0A918NSB8</accession>
<organism evidence="1 2">
    <name type="scientific">Streptomyces fructofermentans</name>
    <dbReference type="NCBI Taxonomy" id="152141"/>
    <lineage>
        <taxon>Bacteria</taxon>
        <taxon>Bacillati</taxon>
        <taxon>Actinomycetota</taxon>
        <taxon>Actinomycetes</taxon>
        <taxon>Kitasatosporales</taxon>
        <taxon>Streptomycetaceae</taxon>
        <taxon>Streptomyces</taxon>
    </lineage>
</organism>
<dbReference type="AlphaFoldDB" id="A0A918NSB8"/>
<keyword evidence="2" id="KW-1185">Reference proteome</keyword>
<name>A0A918NSB8_9ACTN</name>
<evidence type="ECO:0000313" key="2">
    <source>
        <dbReference type="Proteomes" id="UP000645555"/>
    </source>
</evidence>
<sequence>MRFLPVRVLIGFASPGSPLGAYRVRAESYGVARARPGTFCFRFEARARIETLPHALKLKQ</sequence>